<evidence type="ECO:0000256" key="2">
    <source>
        <dbReference type="ARBA" id="ARBA00022747"/>
    </source>
</evidence>
<organism evidence="5 6">
    <name type="scientific">Granulicella cerasi</name>
    <dbReference type="NCBI Taxonomy" id="741063"/>
    <lineage>
        <taxon>Bacteria</taxon>
        <taxon>Pseudomonadati</taxon>
        <taxon>Acidobacteriota</taxon>
        <taxon>Terriglobia</taxon>
        <taxon>Terriglobales</taxon>
        <taxon>Acidobacteriaceae</taxon>
        <taxon>Granulicella</taxon>
    </lineage>
</organism>
<keyword evidence="5" id="KW-0540">Nuclease</keyword>
<dbReference type="InterPro" id="IPR044946">
    <property type="entry name" value="Restrct_endonuc_typeI_TRD_sf"/>
</dbReference>
<dbReference type="Pfam" id="PF01420">
    <property type="entry name" value="Methylase_S"/>
    <property type="match status" value="2"/>
</dbReference>
<dbReference type="CDD" id="cd17246">
    <property type="entry name" value="RMtype1_S_SonII-TRD2-CR2_like"/>
    <property type="match status" value="1"/>
</dbReference>
<evidence type="ECO:0000256" key="3">
    <source>
        <dbReference type="ARBA" id="ARBA00023125"/>
    </source>
</evidence>
<keyword evidence="6" id="KW-1185">Reference proteome</keyword>
<feature type="domain" description="Type I restriction modification DNA specificity" evidence="4">
    <location>
        <begin position="4"/>
        <end position="153"/>
    </location>
</feature>
<dbReference type="RefSeq" id="WP_263372506.1">
    <property type="nucleotide sequence ID" value="NZ_JAGSYD010000005.1"/>
</dbReference>
<dbReference type="PANTHER" id="PTHR30408">
    <property type="entry name" value="TYPE-1 RESTRICTION ENZYME ECOKI SPECIFICITY PROTEIN"/>
    <property type="match status" value="1"/>
</dbReference>
<dbReference type="PANTHER" id="PTHR30408:SF12">
    <property type="entry name" value="TYPE I RESTRICTION ENZYME MJAVIII SPECIFICITY SUBUNIT"/>
    <property type="match status" value="1"/>
</dbReference>
<dbReference type="EMBL" id="JBHSWI010000001">
    <property type="protein sequence ID" value="MFC6644576.1"/>
    <property type="molecule type" value="Genomic_DNA"/>
</dbReference>
<keyword evidence="5" id="KW-0255">Endonuclease</keyword>
<evidence type="ECO:0000259" key="4">
    <source>
        <dbReference type="Pfam" id="PF01420"/>
    </source>
</evidence>
<reference evidence="6" key="1">
    <citation type="journal article" date="2019" name="Int. J. Syst. Evol. Microbiol.">
        <title>The Global Catalogue of Microorganisms (GCM) 10K type strain sequencing project: providing services to taxonomists for standard genome sequencing and annotation.</title>
        <authorList>
            <consortium name="The Broad Institute Genomics Platform"/>
            <consortium name="The Broad Institute Genome Sequencing Center for Infectious Disease"/>
            <person name="Wu L."/>
            <person name="Ma J."/>
        </authorList>
    </citation>
    <scope>NUCLEOTIDE SEQUENCE [LARGE SCALE GENOMIC DNA]</scope>
    <source>
        <strain evidence="6">CGMCC 1.16026</strain>
    </source>
</reference>
<proteinExistence type="inferred from homology"/>
<evidence type="ECO:0000313" key="5">
    <source>
        <dbReference type="EMBL" id="MFC6644576.1"/>
    </source>
</evidence>
<keyword evidence="5" id="KW-0378">Hydrolase</keyword>
<gene>
    <name evidence="5" type="ORF">ACFQBQ_03020</name>
</gene>
<protein>
    <submittedName>
        <fullName evidence="5">Restriction endonuclease subunit S</fullName>
    </submittedName>
</protein>
<dbReference type="GO" id="GO:0004519">
    <property type="term" value="F:endonuclease activity"/>
    <property type="evidence" value="ECO:0007669"/>
    <property type="project" value="UniProtKB-KW"/>
</dbReference>
<evidence type="ECO:0000256" key="1">
    <source>
        <dbReference type="ARBA" id="ARBA00010923"/>
    </source>
</evidence>
<comment type="caution">
    <text evidence="5">The sequence shown here is derived from an EMBL/GenBank/DDBJ whole genome shotgun (WGS) entry which is preliminary data.</text>
</comment>
<name>A0ABW1Z7D8_9BACT</name>
<comment type="similarity">
    <text evidence="1">Belongs to the type-I restriction system S methylase family.</text>
</comment>
<dbReference type="InterPro" id="IPR000055">
    <property type="entry name" value="Restrct_endonuc_typeI_TRD"/>
</dbReference>
<dbReference type="Gene3D" id="3.90.220.20">
    <property type="entry name" value="DNA methylase specificity domains"/>
    <property type="match status" value="2"/>
</dbReference>
<sequence length="371" mass="42082">MKHGWKQLPFEEVIEDCSSGNPKVLQSSYQPSGKIPVVDQGKELIAGYVDDASLRCKEKSPRIIFGDHTRIFKFIDFPFCLGADGVKVLRPKIEADTKFLFHCLRALQIPEAGYSRHYKFLKRMPVVLPPLAEQRRIAEILDQAEALRAKRRQALAKLDTLTPSLFLEMFGDSDSNPKGWTKKKLVDICSTITDGEHQTPKRSNSGFKLLSARNVRNGHLDFSDVDYVDEVEFERIVSRCRPQRNDVLISCSGTIGRVSAIRTDEGLCLVRSAALLRPIKENVDTDFLEGWLLQPWMTRMMMSRANASGQPNLFQNQIKELPILVPPLSLQHQFSVRAGAIREQRIKFETAFDEGDKLASSLQHRAFRGEL</sequence>
<dbReference type="InterPro" id="IPR052021">
    <property type="entry name" value="Type-I_RS_S_subunit"/>
</dbReference>
<keyword evidence="3" id="KW-0238">DNA-binding</keyword>
<accession>A0ABW1Z7D8</accession>
<feature type="domain" description="Type I restriction modification DNA specificity" evidence="4">
    <location>
        <begin position="177"/>
        <end position="333"/>
    </location>
</feature>
<dbReference type="SUPFAM" id="SSF116734">
    <property type="entry name" value="DNA methylase specificity domain"/>
    <property type="match status" value="2"/>
</dbReference>
<evidence type="ECO:0000313" key="6">
    <source>
        <dbReference type="Proteomes" id="UP001596391"/>
    </source>
</evidence>
<dbReference type="Proteomes" id="UP001596391">
    <property type="component" value="Unassembled WGS sequence"/>
</dbReference>
<keyword evidence="2" id="KW-0680">Restriction system</keyword>